<organism evidence="1 2">
    <name type="scientific">Plakobranchus ocellatus</name>
    <dbReference type="NCBI Taxonomy" id="259542"/>
    <lineage>
        <taxon>Eukaryota</taxon>
        <taxon>Metazoa</taxon>
        <taxon>Spiralia</taxon>
        <taxon>Lophotrochozoa</taxon>
        <taxon>Mollusca</taxon>
        <taxon>Gastropoda</taxon>
        <taxon>Heterobranchia</taxon>
        <taxon>Euthyneura</taxon>
        <taxon>Panpulmonata</taxon>
        <taxon>Sacoglossa</taxon>
        <taxon>Placobranchoidea</taxon>
        <taxon>Plakobranchidae</taxon>
        <taxon>Plakobranchus</taxon>
    </lineage>
</organism>
<protein>
    <submittedName>
        <fullName evidence="1">Uncharacterized protein</fullName>
    </submittedName>
</protein>
<name>A0AAV4AV22_9GAST</name>
<comment type="caution">
    <text evidence="1">The sequence shown here is derived from an EMBL/GenBank/DDBJ whole genome shotgun (WGS) entry which is preliminary data.</text>
</comment>
<keyword evidence="2" id="KW-1185">Reference proteome</keyword>
<gene>
    <name evidence="1" type="ORF">PoB_003666900</name>
</gene>
<reference evidence="1 2" key="1">
    <citation type="journal article" date="2021" name="Elife">
        <title>Chloroplast acquisition without the gene transfer in kleptoplastic sea slugs, Plakobranchus ocellatus.</title>
        <authorList>
            <person name="Maeda T."/>
            <person name="Takahashi S."/>
            <person name="Yoshida T."/>
            <person name="Shimamura S."/>
            <person name="Takaki Y."/>
            <person name="Nagai Y."/>
            <person name="Toyoda A."/>
            <person name="Suzuki Y."/>
            <person name="Arimoto A."/>
            <person name="Ishii H."/>
            <person name="Satoh N."/>
            <person name="Nishiyama T."/>
            <person name="Hasebe M."/>
            <person name="Maruyama T."/>
            <person name="Minagawa J."/>
            <person name="Obokata J."/>
            <person name="Shigenobu S."/>
        </authorList>
    </citation>
    <scope>NUCLEOTIDE SEQUENCE [LARGE SCALE GENOMIC DNA]</scope>
</reference>
<dbReference type="EMBL" id="BLXT01004148">
    <property type="protein sequence ID" value="GFO10164.1"/>
    <property type="molecule type" value="Genomic_DNA"/>
</dbReference>
<evidence type="ECO:0000313" key="1">
    <source>
        <dbReference type="EMBL" id="GFO10164.1"/>
    </source>
</evidence>
<evidence type="ECO:0000313" key="2">
    <source>
        <dbReference type="Proteomes" id="UP000735302"/>
    </source>
</evidence>
<proteinExistence type="predicted"/>
<dbReference type="Proteomes" id="UP000735302">
    <property type="component" value="Unassembled WGS sequence"/>
</dbReference>
<dbReference type="AlphaFoldDB" id="A0AAV4AV22"/>
<sequence>MSQNILALRRNDHLKKQQQQPPYALIWLILQPMLIPWHEWTQSYQKQERYSLELPLLLAQYSPPAILVVPVLANSMGKFVSSVFRAPLETVEINKAYLSSRNSIQRRNG</sequence>
<accession>A0AAV4AV22</accession>